<comment type="caution">
    <text evidence="1">The sequence shown here is derived from an EMBL/GenBank/DDBJ whole genome shotgun (WGS) entry which is preliminary data.</text>
</comment>
<dbReference type="Pfam" id="PF14114">
    <property type="entry name" value="DUF4286"/>
    <property type="match status" value="1"/>
</dbReference>
<accession>D3BF25</accession>
<dbReference type="InParanoid" id="D3BF25"/>
<dbReference type="RefSeq" id="XP_020432626.1">
    <property type="nucleotide sequence ID" value="XM_020578178.1"/>
</dbReference>
<evidence type="ECO:0000313" key="1">
    <source>
        <dbReference type="EMBL" id="EFA80506.1"/>
    </source>
</evidence>
<protein>
    <submittedName>
        <fullName evidence="1">Uncharacterized protein</fullName>
    </submittedName>
</protein>
<dbReference type="EMBL" id="ADBJ01000031">
    <property type="protein sequence ID" value="EFA80506.1"/>
    <property type="molecule type" value="Genomic_DNA"/>
</dbReference>
<proteinExistence type="predicted"/>
<reference evidence="1 2" key="1">
    <citation type="journal article" date="2011" name="Genome Res.">
        <title>Phylogeny-wide analysis of social amoeba genomes highlights ancient origins for complex intercellular communication.</title>
        <authorList>
            <person name="Heidel A.J."/>
            <person name="Lawal H.M."/>
            <person name="Felder M."/>
            <person name="Schilde C."/>
            <person name="Helps N.R."/>
            <person name="Tunggal B."/>
            <person name="Rivero F."/>
            <person name="John U."/>
            <person name="Schleicher M."/>
            <person name="Eichinger L."/>
            <person name="Platzer M."/>
            <person name="Noegel A.A."/>
            <person name="Schaap P."/>
            <person name="Gloeckner G."/>
        </authorList>
    </citation>
    <scope>NUCLEOTIDE SEQUENCE [LARGE SCALE GENOMIC DNA]</scope>
    <source>
        <strain evidence="2">ATCC 26659 / Pp 5 / PN500</strain>
    </source>
</reference>
<dbReference type="InterPro" id="IPR025563">
    <property type="entry name" value="DUF4286"/>
</dbReference>
<dbReference type="AlphaFoldDB" id="D3BF25"/>
<evidence type="ECO:0000313" key="2">
    <source>
        <dbReference type="Proteomes" id="UP000001396"/>
    </source>
</evidence>
<organism evidence="1 2">
    <name type="scientific">Heterostelium pallidum (strain ATCC 26659 / Pp 5 / PN500)</name>
    <name type="common">Cellular slime mold</name>
    <name type="synonym">Polysphondylium pallidum</name>
    <dbReference type="NCBI Taxonomy" id="670386"/>
    <lineage>
        <taxon>Eukaryota</taxon>
        <taxon>Amoebozoa</taxon>
        <taxon>Evosea</taxon>
        <taxon>Eumycetozoa</taxon>
        <taxon>Dictyostelia</taxon>
        <taxon>Acytosteliales</taxon>
        <taxon>Acytosteliaceae</taxon>
        <taxon>Heterostelium</taxon>
    </lineage>
</organism>
<gene>
    <name evidence="1" type="ORF">PPL_07342</name>
</gene>
<dbReference type="GeneID" id="31362823"/>
<keyword evidence="2" id="KW-1185">Reference proteome</keyword>
<name>D3BF25_HETP5</name>
<sequence>MATTNSTPTVNQIIYEVTAVVNKEIAEKWDTYIQKHVSEIVSLENGTLFKKGVIHKLTQPSDPATEEYVMQYFVVSQETLDTYVKVHAPRLREEALTLFSTGGLKTSRRIYAVLHEIQSIPQTKEFGYVF</sequence>
<dbReference type="OMA" id="EHAPKMR"/>
<dbReference type="Proteomes" id="UP000001396">
    <property type="component" value="Unassembled WGS sequence"/>
</dbReference>